<dbReference type="EMBL" id="CAJHNH020001059">
    <property type="protein sequence ID" value="CAG5121299.1"/>
    <property type="molecule type" value="Genomic_DNA"/>
</dbReference>
<reference evidence="3" key="1">
    <citation type="submission" date="2021-04" db="EMBL/GenBank/DDBJ databases">
        <authorList>
            <consortium name="Molecular Ecology Group"/>
        </authorList>
    </citation>
    <scope>NUCLEOTIDE SEQUENCE</scope>
</reference>
<gene>
    <name evidence="3" type="ORF">CUNI_LOCUS6857</name>
</gene>
<protein>
    <recommendedName>
        <fullName evidence="2">SEA domain-containing protein</fullName>
    </recommendedName>
</protein>
<feature type="non-terminal residue" evidence="3">
    <location>
        <position position="1"/>
    </location>
</feature>
<dbReference type="InterPro" id="IPR000082">
    <property type="entry name" value="SEA_dom"/>
</dbReference>
<feature type="compositionally biased region" description="Low complexity" evidence="1">
    <location>
        <begin position="12"/>
        <end position="21"/>
    </location>
</feature>
<evidence type="ECO:0000313" key="4">
    <source>
        <dbReference type="Proteomes" id="UP000678393"/>
    </source>
</evidence>
<feature type="domain" description="SEA" evidence="2">
    <location>
        <begin position="46"/>
        <end position="83"/>
    </location>
</feature>
<sequence length="83" mass="8774">VDGQTTSPPPSTTGYSLTPSTRSRTDDSLSPGSTTSRSVTNEASHVTVIVPSSIRLLDASYSSQLSDLQSQVAQQTKVPIEHE</sequence>
<evidence type="ECO:0000256" key="1">
    <source>
        <dbReference type="SAM" id="MobiDB-lite"/>
    </source>
</evidence>
<feature type="non-terminal residue" evidence="3">
    <location>
        <position position="83"/>
    </location>
</feature>
<feature type="compositionally biased region" description="Polar residues" evidence="1">
    <location>
        <begin position="28"/>
        <end position="44"/>
    </location>
</feature>
<comment type="caution">
    <text evidence="3">The sequence shown here is derived from an EMBL/GenBank/DDBJ whole genome shotgun (WGS) entry which is preliminary data.</text>
</comment>
<organism evidence="3 4">
    <name type="scientific">Candidula unifasciata</name>
    <dbReference type="NCBI Taxonomy" id="100452"/>
    <lineage>
        <taxon>Eukaryota</taxon>
        <taxon>Metazoa</taxon>
        <taxon>Spiralia</taxon>
        <taxon>Lophotrochozoa</taxon>
        <taxon>Mollusca</taxon>
        <taxon>Gastropoda</taxon>
        <taxon>Heterobranchia</taxon>
        <taxon>Euthyneura</taxon>
        <taxon>Panpulmonata</taxon>
        <taxon>Eupulmonata</taxon>
        <taxon>Stylommatophora</taxon>
        <taxon>Helicina</taxon>
        <taxon>Helicoidea</taxon>
        <taxon>Geomitridae</taxon>
        <taxon>Candidula</taxon>
    </lineage>
</organism>
<dbReference type="Proteomes" id="UP000678393">
    <property type="component" value="Unassembled WGS sequence"/>
</dbReference>
<name>A0A8S3YX28_9EUPU</name>
<feature type="region of interest" description="Disordered" evidence="1">
    <location>
        <begin position="1"/>
        <end position="44"/>
    </location>
</feature>
<keyword evidence="4" id="KW-1185">Reference proteome</keyword>
<dbReference type="AlphaFoldDB" id="A0A8S3YX28"/>
<evidence type="ECO:0000259" key="2">
    <source>
        <dbReference type="PROSITE" id="PS50024"/>
    </source>
</evidence>
<evidence type="ECO:0000313" key="3">
    <source>
        <dbReference type="EMBL" id="CAG5121299.1"/>
    </source>
</evidence>
<accession>A0A8S3YX28</accession>
<dbReference type="PROSITE" id="PS50024">
    <property type="entry name" value="SEA"/>
    <property type="match status" value="1"/>
</dbReference>
<proteinExistence type="predicted"/>